<organism evidence="3 4">
    <name type="scientific">Paenibacillus haidiansis</name>
    <dbReference type="NCBI Taxonomy" id="1574488"/>
    <lineage>
        <taxon>Bacteria</taxon>
        <taxon>Bacillati</taxon>
        <taxon>Bacillota</taxon>
        <taxon>Bacilli</taxon>
        <taxon>Bacillales</taxon>
        <taxon>Paenibacillaceae</taxon>
        <taxon>Paenibacillus</taxon>
    </lineage>
</organism>
<evidence type="ECO:0000259" key="2">
    <source>
        <dbReference type="PROSITE" id="PS51186"/>
    </source>
</evidence>
<dbReference type="Pfam" id="PF00583">
    <property type="entry name" value="Acetyltransf_1"/>
    <property type="match status" value="1"/>
</dbReference>
<dbReference type="InterPro" id="IPR050769">
    <property type="entry name" value="NAT_camello-type"/>
</dbReference>
<dbReference type="Gene3D" id="3.40.630.30">
    <property type="match status" value="1"/>
</dbReference>
<reference evidence="3 4" key="1">
    <citation type="submission" date="2024-02" db="EMBL/GenBank/DDBJ databases">
        <title>A nitrogen-fixing paenibacillus bacterium.</title>
        <authorList>
            <person name="Zhang W.L."/>
            <person name="Chen S.F."/>
        </authorList>
    </citation>
    <scope>NUCLEOTIDE SEQUENCE [LARGE SCALE GENOMIC DNA]</scope>
    <source>
        <strain evidence="3 4">M1</strain>
    </source>
</reference>
<dbReference type="EMBL" id="JAZHPZ010000001">
    <property type="protein sequence ID" value="MEF2964268.1"/>
    <property type="molecule type" value="Genomic_DNA"/>
</dbReference>
<dbReference type="PANTHER" id="PTHR13947:SF37">
    <property type="entry name" value="LD18367P"/>
    <property type="match status" value="1"/>
</dbReference>
<sequence>MSTQVCAPALVIRKSCCEDAQHLLPLMRQLRYPTTPGVLKERLSMLEEHDQLCGLVAELDGGVVGTIFLKQHQTHDMAKPVTRITALVVDEKHRGKGIGKRLLSEAEAWGKGHGSSQLFVSVAGENRISAKSFYECSGFNCSGYRLSKDLV</sequence>
<feature type="domain" description="N-acetyltransferase" evidence="2">
    <location>
        <begin position="10"/>
        <end position="151"/>
    </location>
</feature>
<dbReference type="RefSeq" id="WP_331844513.1">
    <property type="nucleotide sequence ID" value="NZ_JAZHPZ010000001.1"/>
</dbReference>
<keyword evidence="4" id="KW-1185">Reference proteome</keyword>
<dbReference type="PANTHER" id="PTHR13947">
    <property type="entry name" value="GNAT FAMILY N-ACETYLTRANSFERASE"/>
    <property type="match status" value="1"/>
</dbReference>
<keyword evidence="1" id="KW-0808">Transferase</keyword>
<gene>
    <name evidence="3" type="ORF">V3851_00370</name>
</gene>
<proteinExistence type="predicted"/>
<evidence type="ECO:0000313" key="4">
    <source>
        <dbReference type="Proteomes" id="UP001306950"/>
    </source>
</evidence>
<evidence type="ECO:0000256" key="1">
    <source>
        <dbReference type="ARBA" id="ARBA00022679"/>
    </source>
</evidence>
<protein>
    <submittedName>
        <fullName evidence="3">GNAT family N-acetyltransferase</fullName>
    </submittedName>
</protein>
<dbReference type="SUPFAM" id="SSF55729">
    <property type="entry name" value="Acyl-CoA N-acyltransferases (Nat)"/>
    <property type="match status" value="1"/>
</dbReference>
<accession>A0ABU7VKI0</accession>
<name>A0ABU7VKI0_9BACL</name>
<dbReference type="InterPro" id="IPR016181">
    <property type="entry name" value="Acyl_CoA_acyltransferase"/>
</dbReference>
<evidence type="ECO:0000313" key="3">
    <source>
        <dbReference type="EMBL" id="MEF2964268.1"/>
    </source>
</evidence>
<dbReference type="PROSITE" id="PS51186">
    <property type="entry name" value="GNAT"/>
    <property type="match status" value="1"/>
</dbReference>
<dbReference type="CDD" id="cd04301">
    <property type="entry name" value="NAT_SF"/>
    <property type="match status" value="1"/>
</dbReference>
<dbReference type="InterPro" id="IPR000182">
    <property type="entry name" value="GNAT_dom"/>
</dbReference>
<comment type="caution">
    <text evidence="3">The sequence shown here is derived from an EMBL/GenBank/DDBJ whole genome shotgun (WGS) entry which is preliminary data.</text>
</comment>
<dbReference type="Proteomes" id="UP001306950">
    <property type="component" value="Unassembled WGS sequence"/>
</dbReference>